<keyword evidence="8" id="KW-1185">Reference proteome</keyword>
<proteinExistence type="predicted"/>
<dbReference type="PANTHER" id="PTHR42852">
    <property type="entry name" value="THIOL:DISULFIDE INTERCHANGE PROTEIN DSBE"/>
    <property type="match status" value="1"/>
</dbReference>
<dbReference type="InterPro" id="IPR036249">
    <property type="entry name" value="Thioredoxin-like_sf"/>
</dbReference>
<protein>
    <submittedName>
        <fullName evidence="7">Peroxiredoxin</fullName>
    </submittedName>
</protein>
<keyword evidence="2" id="KW-0201">Cytochrome c-type biogenesis</keyword>
<organism evidence="7 8">
    <name type="scientific">Pseudobacter ginsenosidimutans</name>
    <dbReference type="NCBI Taxonomy" id="661488"/>
    <lineage>
        <taxon>Bacteria</taxon>
        <taxon>Pseudomonadati</taxon>
        <taxon>Bacteroidota</taxon>
        <taxon>Chitinophagia</taxon>
        <taxon>Chitinophagales</taxon>
        <taxon>Chitinophagaceae</taxon>
        <taxon>Pseudobacter</taxon>
    </lineage>
</organism>
<evidence type="ECO:0000256" key="4">
    <source>
        <dbReference type="ARBA" id="ARBA00023284"/>
    </source>
</evidence>
<keyword evidence="4" id="KW-0676">Redox-active center</keyword>
<evidence type="ECO:0000313" key="8">
    <source>
        <dbReference type="Proteomes" id="UP000293874"/>
    </source>
</evidence>
<dbReference type="RefSeq" id="WP_130543493.1">
    <property type="nucleotide sequence ID" value="NZ_CP042431.1"/>
</dbReference>
<reference evidence="7 8" key="1">
    <citation type="submission" date="2019-02" db="EMBL/GenBank/DDBJ databases">
        <title>Genomic Encyclopedia of Type Strains, Phase IV (KMG-IV): sequencing the most valuable type-strain genomes for metagenomic binning, comparative biology and taxonomic classification.</title>
        <authorList>
            <person name="Goeker M."/>
        </authorList>
    </citation>
    <scope>NUCLEOTIDE SEQUENCE [LARGE SCALE GENOMIC DNA]</scope>
    <source>
        <strain evidence="7 8">DSM 18116</strain>
    </source>
</reference>
<dbReference type="PROSITE" id="PS00194">
    <property type="entry name" value="THIOREDOXIN_1"/>
    <property type="match status" value="2"/>
</dbReference>
<evidence type="ECO:0000256" key="5">
    <source>
        <dbReference type="SAM" id="SignalP"/>
    </source>
</evidence>
<feature type="signal peptide" evidence="5">
    <location>
        <begin position="1"/>
        <end position="24"/>
    </location>
</feature>
<dbReference type="Pfam" id="PF13098">
    <property type="entry name" value="Thioredoxin_2"/>
    <property type="match status" value="1"/>
</dbReference>
<dbReference type="PROSITE" id="PS51352">
    <property type="entry name" value="THIOREDOXIN_2"/>
    <property type="match status" value="1"/>
</dbReference>
<evidence type="ECO:0000256" key="3">
    <source>
        <dbReference type="ARBA" id="ARBA00023157"/>
    </source>
</evidence>
<dbReference type="EMBL" id="SGXA01000003">
    <property type="protein sequence ID" value="RZS69129.1"/>
    <property type="molecule type" value="Genomic_DNA"/>
</dbReference>
<dbReference type="Proteomes" id="UP000293874">
    <property type="component" value="Unassembled WGS sequence"/>
</dbReference>
<comment type="caution">
    <text evidence="7">The sequence shown here is derived from an EMBL/GenBank/DDBJ whole genome shotgun (WGS) entry which is preliminary data.</text>
</comment>
<dbReference type="Pfam" id="PF00578">
    <property type="entry name" value="AhpC-TSA"/>
    <property type="match status" value="1"/>
</dbReference>
<dbReference type="GO" id="GO:0016209">
    <property type="term" value="F:antioxidant activity"/>
    <property type="evidence" value="ECO:0007669"/>
    <property type="project" value="InterPro"/>
</dbReference>
<evidence type="ECO:0000259" key="6">
    <source>
        <dbReference type="PROSITE" id="PS51352"/>
    </source>
</evidence>
<feature type="domain" description="Thioredoxin" evidence="6">
    <location>
        <begin position="251"/>
        <end position="393"/>
    </location>
</feature>
<name>A0A4Q7MQV9_9BACT</name>
<dbReference type="InterPro" id="IPR050553">
    <property type="entry name" value="Thioredoxin_ResA/DsbE_sf"/>
</dbReference>
<dbReference type="PANTHER" id="PTHR42852:SF6">
    <property type="entry name" value="THIOL:DISULFIDE INTERCHANGE PROTEIN DSBE"/>
    <property type="match status" value="1"/>
</dbReference>
<evidence type="ECO:0000256" key="2">
    <source>
        <dbReference type="ARBA" id="ARBA00022748"/>
    </source>
</evidence>
<dbReference type="InterPro" id="IPR017937">
    <property type="entry name" value="Thioredoxin_CS"/>
</dbReference>
<dbReference type="GO" id="GO:0016491">
    <property type="term" value="F:oxidoreductase activity"/>
    <property type="evidence" value="ECO:0007669"/>
    <property type="project" value="InterPro"/>
</dbReference>
<evidence type="ECO:0000256" key="1">
    <source>
        <dbReference type="ARBA" id="ARBA00004196"/>
    </source>
</evidence>
<dbReference type="InterPro" id="IPR012336">
    <property type="entry name" value="Thioredoxin-like_fold"/>
</dbReference>
<sequence length="802" mass="91442">MNKLFHFRIVMSLLFVSSFSVALAAQGEKPFTINGQLKAFSEGKIYLTIYADGMTRTDSSSISQGKFSIGGMLQDDIVLAILNMPVPATQEQLAENPFANRSSRMFYLTPGKITASGNRLEDLLFSGTVTMNEFMKMENSKLPFVEASTNAGRNWRRINAIPDFPARQDSLAFFLKKFEAAARQLKLVEKDFIKQHPSSLLSMALLKEKILQVEVADADELESMVAGLSPQIRNRPDMTKYIERLTLLRTLVVGKPILNFSMPDTSGKNVSLASWRGKWVLVEFWASWCGPCRMEIPNLLKEYAAYKHKNFEILGVSLDDIRNKWLKAIHEEKLPWVQVSDLKGMKSDIVMQYGITGIPLNYLVDPDGNIAAKNLRGDELGKKLKELLGDQGVNFDQEHSWQEIKQRARTENKFILLDCFATWCAPCQQMNKEVFTRKDVGQFLNDKFISVKVQLDKTSKDNDYVRNWYEDVALIQKEYGVVSLPTFLFFSPDGEFVHRIPGAHDAASFMALAADAMNPDKQYFSLRNKIMRSSQIEPEQLKKLAMMAISVFEKEDAVKFANQYLATQKDLFTRENVSFLYRFTWSGKDKGFDVLLKHGDKIDAQMWPGAADEKLREIIFNEELYPLVSNAGNTMPDWNAIQQKISAKYPSQAGPVVLLYRTNYFQGKGDWSNFGKSVIEYMRLYGAHVRAVQLDVFARAVLEHSSGKDILNEALEWSGRSVISSELSRLWDYDPNYRNAIFSNFLRSLPGYLNTYANLLHKLGRTREAIPVQEKAWSMADGDEKENYGKTIERMRTGEKTW</sequence>
<dbReference type="InterPro" id="IPR000866">
    <property type="entry name" value="AhpC/TSA"/>
</dbReference>
<dbReference type="SUPFAM" id="SSF52833">
    <property type="entry name" value="Thioredoxin-like"/>
    <property type="match status" value="2"/>
</dbReference>
<dbReference type="OrthoDB" id="120730at2"/>
<feature type="chain" id="PRO_5020512456" evidence="5">
    <location>
        <begin position="25"/>
        <end position="802"/>
    </location>
</feature>
<evidence type="ECO:0000313" key="7">
    <source>
        <dbReference type="EMBL" id="RZS69129.1"/>
    </source>
</evidence>
<dbReference type="AlphaFoldDB" id="A0A4Q7MQV9"/>
<dbReference type="CDD" id="cd02966">
    <property type="entry name" value="TlpA_like_family"/>
    <property type="match status" value="1"/>
</dbReference>
<dbReference type="Gene3D" id="3.40.30.10">
    <property type="entry name" value="Glutaredoxin"/>
    <property type="match status" value="2"/>
</dbReference>
<gene>
    <name evidence="7" type="ORF">EV199_4955</name>
</gene>
<dbReference type="InterPro" id="IPR013766">
    <property type="entry name" value="Thioredoxin_domain"/>
</dbReference>
<dbReference type="InterPro" id="IPR025380">
    <property type="entry name" value="DUF4369"/>
</dbReference>
<accession>A0A4Q7MQV9</accession>
<comment type="subcellular location">
    <subcellularLocation>
        <location evidence="1">Cell envelope</location>
    </subcellularLocation>
</comment>
<keyword evidence="5" id="KW-0732">Signal</keyword>
<keyword evidence="3" id="KW-1015">Disulfide bond</keyword>
<dbReference type="Pfam" id="PF14289">
    <property type="entry name" value="DUF4369"/>
    <property type="match status" value="1"/>
</dbReference>